<keyword evidence="3" id="KW-1185">Reference proteome</keyword>
<keyword evidence="1" id="KW-0040">ANK repeat</keyword>
<evidence type="ECO:0000313" key="3">
    <source>
        <dbReference type="Proteomes" id="UP000777438"/>
    </source>
</evidence>
<name>A0A9P8W497_9HYPO</name>
<dbReference type="SUPFAM" id="SSF48403">
    <property type="entry name" value="Ankyrin repeat"/>
    <property type="match status" value="1"/>
</dbReference>
<dbReference type="AlphaFoldDB" id="A0A9P8W497"/>
<dbReference type="Gene3D" id="1.25.40.20">
    <property type="entry name" value="Ankyrin repeat-containing domain"/>
    <property type="match status" value="1"/>
</dbReference>
<proteinExistence type="predicted"/>
<sequence length="370" mass="41150">MIPNLYLATLNKPQLKLAASDPFGTVTLWTYFNNCLLESARKAASSKLTDHDIREAAEIDLVYASFLVFEKTLDVKLGKANEQFIRLLNRCVISNGDIVDGSASFMHEETGISPLEIPSILQILLAVTIKHHNHDVLEKLACCQASDRGILGLAYPLIVSQLQVSKAPAAVFKSLVAGGWIKASDIPDGSGEVVPRQWDQSTDLHNAGQIERPGAKLKSCAQDLPSTELRTYFPRIPRSLYDCIPPHHKWPGDPVLVKFAAARTDLEGLEVMKLLVEIGGMNVNDSETWWKAGDYDPREWNSKCHDGSDCQETALHIAVDKANFSTIEYLLTHGAKSMKDGYGRDQFDRAVLRGRQEVVQLFKKHGWKKD</sequence>
<evidence type="ECO:0008006" key="4">
    <source>
        <dbReference type="Google" id="ProtNLM"/>
    </source>
</evidence>
<reference evidence="2 3" key="1">
    <citation type="journal article" date="2021" name="Nat. Commun.">
        <title>Genetic determinants of endophytism in the Arabidopsis root mycobiome.</title>
        <authorList>
            <person name="Mesny F."/>
            <person name="Miyauchi S."/>
            <person name="Thiergart T."/>
            <person name="Pickel B."/>
            <person name="Atanasova L."/>
            <person name="Karlsson M."/>
            <person name="Huettel B."/>
            <person name="Barry K.W."/>
            <person name="Haridas S."/>
            <person name="Chen C."/>
            <person name="Bauer D."/>
            <person name="Andreopoulos W."/>
            <person name="Pangilinan J."/>
            <person name="LaButti K."/>
            <person name="Riley R."/>
            <person name="Lipzen A."/>
            <person name="Clum A."/>
            <person name="Drula E."/>
            <person name="Henrissat B."/>
            <person name="Kohler A."/>
            <person name="Grigoriev I.V."/>
            <person name="Martin F.M."/>
            <person name="Hacquard S."/>
        </authorList>
    </citation>
    <scope>NUCLEOTIDE SEQUENCE [LARGE SCALE GENOMIC DNA]</scope>
    <source>
        <strain evidence="2 3">MPI-CAGE-CH-0241</strain>
    </source>
</reference>
<dbReference type="PROSITE" id="PS50088">
    <property type="entry name" value="ANK_REPEAT"/>
    <property type="match status" value="1"/>
</dbReference>
<comment type="caution">
    <text evidence="2">The sequence shown here is derived from an EMBL/GenBank/DDBJ whole genome shotgun (WGS) entry which is preliminary data.</text>
</comment>
<feature type="repeat" description="ANK" evidence="1">
    <location>
        <begin position="310"/>
        <end position="335"/>
    </location>
</feature>
<organism evidence="2 3">
    <name type="scientific">Thelonectria olida</name>
    <dbReference type="NCBI Taxonomy" id="1576542"/>
    <lineage>
        <taxon>Eukaryota</taxon>
        <taxon>Fungi</taxon>
        <taxon>Dikarya</taxon>
        <taxon>Ascomycota</taxon>
        <taxon>Pezizomycotina</taxon>
        <taxon>Sordariomycetes</taxon>
        <taxon>Hypocreomycetidae</taxon>
        <taxon>Hypocreales</taxon>
        <taxon>Nectriaceae</taxon>
        <taxon>Thelonectria</taxon>
    </lineage>
</organism>
<gene>
    <name evidence="2" type="ORF">B0T10DRAFT_76133</name>
</gene>
<protein>
    <recommendedName>
        <fullName evidence="4">Ankyrin</fullName>
    </recommendedName>
</protein>
<dbReference type="InterPro" id="IPR002110">
    <property type="entry name" value="Ankyrin_rpt"/>
</dbReference>
<accession>A0A9P8W497</accession>
<dbReference type="InterPro" id="IPR036770">
    <property type="entry name" value="Ankyrin_rpt-contain_sf"/>
</dbReference>
<dbReference type="Pfam" id="PF12796">
    <property type="entry name" value="Ank_2"/>
    <property type="match status" value="1"/>
</dbReference>
<dbReference type="PROSITE" id="PS50297">
    <property type="entry name" value="ANK_REP_REGION"/>
    <property type="match status" value="1"/>
</dbReference>
<evidence type="ECO:0000256" key="1">
    <source>
        <dbReference type="PROSITE-ProRule" id="PRU00023"/>
    </source>
</evidence>
<dbReference type="OrthoDB" id="341259at2759"/>
<dbReference type="Proteomes" id="UP000777438">
    <property type="component" value="Unassembled WGS sequence"/>
</dbReference>
<evidence type="ECO:0000313" key="2">
    <source>
        <dbReference type="EMBL" id="KAH6886929.1"/>
    </source>
</evidence>
<dbReference type="EMBL" id="JAGPYM010000015">
    <property type="protein sequence ID" value="KAH6886929.1"/>
    <property type="molecule type" value="Genomic_DNA"/>
</dbReference>